<protein>
    <submittedName>
        <fullName evidence="2">Uncharacterized protein</fullName>
    </submittedName>
</protein>
<proteinExistence type="predicted"/>
<feature type="region of interest" description="Disordered" evidence="1">
    <location>
        <begin position="129"/>
        <end position="282"/>
    </location>
</feature>
<comment type="caution">
    <text evidence="2">The sequence shown here is derived from an EMBL/GenBank/DDBJ whole genome shotgun (WGS) entry which is preliminary data.</text>
</comment>
<name>A0A3N1CYM7_9ACTN</name>
<evidence type="ECO:0000313" key="3">
    <source>
        <dbReference type="Proteomes" id="UP000272400"/>
    </source>
</evidence>
<organism evidence="2 3">
    <name type="scientific">Actinocorallia herbida</name>
    <dbReference type="NCBI Taxonomy" id="58109"/>
    <lineage>
        <taxon>Bacteria</taxon>
        <taxon>Bacillati</taxon>
        <taxon>Actinomycetota</taxon>
        <taxon>Actinomycetes</taxon>
        <taxon>Streptosporangiales</taxon>
        <taxon>Thermomonosporaceae</taxon>
        <taxon>Actinocorallia</taxon>
    </lineage>
</organism>
<evidence type="ECO:0000256" key="1">
    <source>
        <dbReference type="SAM" id="MobiDB-lite"/>
    </source>
</evidence>
<dbReference type="EMBL" id="RJKE01000001">
    <property type="protein sequence ID" value="ROO86387.1"/>
    <property type="molecule type" value="Genomic_DNA"/>
</dbReference>
<gene>
    <name evidence="2" type="ORF">EDD29_3951</name>
</gene>
<feature type="compositionally biased region" description="Basic and acidic residues" evidence="1">
    <location>
        <begin position="61"/>
        <end position="75"/>
    </location>
</feature>
<feature type="region of interest" description="Disordered" evidence="1">
    <location>
        <begin position="1"/>
        <end position="86"/>
    </location>
</feature>
<dbReference type="Proteomes" id="UP000272400">
    <property type="component" value="Unassembled WGS sequence"/>
</dbReference>
<keyword evidence="3" id="KW-1185">Reference proteome</keyword>
<feature type="compositionally biased region" description="Low complexity" evidence="1">
    <location>
        <begin position="223"/>
        <end position="257"/>
    </location>
</feature>
<reference evidence="2 3" key="1">
    <citation type="submission" date="2018-11" db="EMBL/GenBank/DDBJ databases">
        <title>Sequencing the genomes of 1000 actinobacteria strains.</title>
        <authorList>
            <person name="Klenk H.-P."/>
        </authorList>
    </citation>
    <scope>NUCLEOTIDE SEQUENCE [LARGE SCALE GENOMIC DNA]</scope>
    <source>
        <strain evidence="2 3">DSM 44254</strain>
    </source>
</reference>
<accession>A0A3N1CYM7</accession>
<feature type="compositionally biased region" description="Basic and acidic residues" evidence="1">
    <location>
        <begin position="31"/>
        <end position="55"/>
    </location>
</feature>
<dbReference type="AlphaFoldDB" id="A0A3N1CYM7"/>
<evidence type="ECO:0000313" key="2">
    <source>
        <dbReference type="EMBL" id="ROO86387.1"/>
    </source>
</evidence>
<feature type="compositionally biased region" description="Basic and acidic residues" evidence="1">
    <location>
        <begin position="136"/>
        <end position="171"/>
    </location>
</feature>
<sequence length="282" mass="30280">MPDLRVGTGRTDGRPGRSSRTATARPPPAPRPREIRARVRQMDHLALEHRPREGDGTAEPRLAEPRPRAEPGLPERRRRAEPRPVSALQEVLVVLNRHRHRPAGIVLPGLGGPHRHVLERLPGRIVLRQGRLAPPEPRHVAEHRPVERRPSAEPGPAEHRGLLEHRTRESARPPTTERANSRSPENRAPVNTAGRCHQVSEKSAPPSKTAPVKSPASGRHPAKSAPASSTPASSSGGAVPAARTAAASRAVSPTRSTHGSADRSRAQIGPRGGSERIVAVAA</sequence>